<keyword evidence="3" id="KW-1185">Reference proteome</keyword>
<organism evidence="2 3">
    <name type="scientific">Symbiodinium natans</name>
    <dbReference type="NCBI Taxonomy" id="878477"/>
    <lineage>
        <taxon>Eukaryota</taxon>
        <taxon>Sar</taxon>
        <taxon>Alveolata</taxon>
        <taxon>Dinophyceae</taxon>
        <taxon>Suessiales</taxon>
        <taxon>Symbiodiniaceae</taxon>
        <taxon>Symbiodinium</taxon>
    </lineage>
</organism>
<reference evidence="2" key="1">
    <citation type="submission" date="2021-02" db="EMBL/GenBank/DDBJ databases">
        <authorList>
            <person name="Dougan E. K."/>
            <person name="Rhodes N."/>
            <person name="Thang M."/>
            <person name="Chan C."/>
        </authorList>
    </citation>
    <scope>NUCLEOTIDE SEQUENCE</scope>
</reference>
<evidence type="ECO:0000313" key="2">
    <source>
        <dbReference type="EMBL" id="CAE7432496.1"/>
    </source>
</evidence>
<comment type="caution">
    <text evidence="2">The sequence shown here is derived from an EMBL/GenBank/DDBJ whole genome shotgun (WGS) entry which is preliminary data.</text>
</comment>
<accession>A0A812RCQ0</accession>
<evidence type="ECO:0000256" key="1">
    <source>
        <dbReference type="SAM" id="Phobius"/>
    </source>
</evidence>
<dbReference type="EMBL" id="CAJNDS010002324">
    <property type="protein sequence ID" value="CAE7432496.1"/>
    <property type="molecule type" value="Genomic_DNA"/>
</dbReference>
<name>A0A812RCQ0_9DINO</name>
<evidence type="ECO:0000313" key="3">
    <source>
        <dbReference type="Proteomes" id="UP000604046"/>
    </source>
</evidence>
<gene>
    <name evidence="2" type="ORF">SNAT2548_LOCUS23512</name>
</gene>
<keyword evidence="1" id="KW-0812">Transmembrane</keyword>
<keyword evidence="1" id="KW-1133">Transmembrane helix</keyword>
<sequence>MSSGQKAAELVSFDGCACLNPSEFGTTYGGRYHNVYLAWACDLPEVEGFLEQREAWGSEDWASGFSKPVTGARFPASGQLGGKIHCEQEGHDETVYIFRNGEDCEFAMTSQRELWSRTYYPPGSWDGIKYQTLDLPMYSTTWQTFQDVTTHQTYGYGTSTEVSELGDGAVGPVAEGNMKDVQDEFHRHETQINATGMKAWELSLEIDTRLHVYLNVGGIPRIFMWLSTVGGLFGTLAGCYAFIFIKSNLVDRIHGCNPDHEITRIYEEREMRACCCCASRAKKVEPTPTAWAPATKGAQAGVDA</sequence>
<dbReference type="Proteomes" id="UP000604046">
    <property type="component" value="Unassembled WGS sequence"/>
</dbReference>
<keyword evidence="1" id="KW-0472">Membrane</keyword>
<proteinExistence type="predicted"/>
<feature type="transmembrane region" description="Helical" evidence="1">
    <location>
        <begin position="222"/>
        <end position="245"/>
    </location>
</feature>
<dbReference type="AlphaFoldDB" id="A0A812RCQ0"/>
<protein>
    <submittedName>
        <fullName evidence="2">Uncharacterized protein</fullName>
    </submittedName>
</protein>